<accession>A0ACB9CLC0</accession>
<name>A0ACB9CLC0_ARCLA</name>
<organism evidence="1 2">
    <name type="scientific">Arctium lappa</name>
    <name type="common">Greater burdock</name>
    <name type="synonym">Lappa major</name>
    <dbReference type="NCBI Taxonomy" id="4217"/>
    <lineage>
        <taxon>Eukaryota</taxon>
        <taxon>Viridiplantae</taxon>
        <taxon>Streptophyta</taxon>
        <taxon>Embryophyta</taxon>
        <taxon>Tracheophyta</taxon>
        <taxon>Spermatophyta</taxon>
        <taxon>Magnoliopsida</taxon>
        <taxon>eudicotyledons</taxon>
        <taxon>Gunneridae</taxon>
        <taxon>Pentapetalae</taxon>
        <taxon>asterids</taxon>
        <taxon>campanulids</taxon>
        <taxon>Asterales</taxon>
        <taxon>Asteraceae</taxon>
        <taxon>Carduoideae</taxon>
        <taxon>Cardueae</taxon>
        <taxon>Arctiinae</taxon>
        <taxon>Arctium</taxon>
    </lineage>
</organism>
<evidence type="ECO:0000313" key="1">
    <source>
        <dbReference type="EMBL" id="KAI3735058.1"/>
    </source>
</evidence>
<protein>
    <submittedName>
        <fullName evidence="1">Uncharacterized protein</fullName>
    </submittedName>
</protein>
<proteinExistence type="predicted"/>
<dbReference type="EMBL" id="CM042050">
    <property type="protein sequence ID" value="KAI3735058.1"/>
    <property type="molecule type" value="Genomic_DNA"/>
</dbReference>
<sequence>MEGLSVEKKVFLYVIVALEIEEEEDTNGSKQEQLVTTTKKDQNESIVMVLLSTVVVVCGSLELGACVGYTAPTQSAIVFYLNLLVAKSSFVDLDGSERVNESGSAGNQLKNVQSINKSLSVALVGIKVWI</sequence>
<dbReference type="Proteomes" id="UP001055879">
    <property type="component" value="Linkage Group LG04"/>
</dbReference>
<gene>
    <name evidence="1" type="ORF">L6452_14545</name>
</gene>
<reference evidence="1 2" key="2">
    <citation type="journal article" date="2022" name="Mol. Ecol. Resour.">
        <title>The genomes of chicory, endive, great burdock and yacon provide insights into Asteraceae paleo-polyploidization history and plant inulin production.</title>
        <authorList>
            <person name="Fan W."/>
            <person name="Wang S."/>
            <person name="Wang H."/>
            <person name="Wang A."/>
            <person name="Jiang F."/>
            <person name="Liu H."/>
            <person name="Zhao H."/>
            <person name="Xu D."/>
            <person name="Zhang Y."/>
        </authorList>
    </citation>
    <scope>NUCLEOTIDE SEQUENCE [LARGE SCALE GENOMIC DNA]</scope>
    <source>
        <strain evidence="2">cv. Niubang</strain>
    </source>
</reference>
<reference evidence="2" key="1">
    <citation type="journal article" date="2022" name="Mol. Ecol. Resour.">
        <title>The genomes of chicory, endive, great burdock and yacon provide insights into Asteraceae palaeo-polyploidization history and plant inulin production.</title>
        <authorList>
            <person name="Fan W."/>
            <person name="Wang S."/>
            <person name="Wang H."/>
            <person name="Wang A."/>
            <person name="Jiang F."/>
            <person name="Liu H."/>
            <person name="Zhao H."/>
            <person name="Xu D."/>
            <person name="Zhang Y."/>
        </authorList>
    </citation>
    <scope>NUCLEOTIDE SEQUENCE [LARGE SCALE GENOMIC DNA]</scope>
    <source>
        <strain evidence="2">cv. Niubang</strain>
    </source>
</reference>
<evidence type="ECO:0000313" key="2">
    <source>
        <dbReference type="Proteomes" id="UP001055879"/>
    </source>
</evidence>
<comment type="caution">
    <text evidence="1">The sequence shown here is derived from an EMBL/GenBank/DDBJ whole genome shotgun (WGS) entry which is preliminary data.</text>
</comment>
<keyword evidence="2" id="KW-1185">Reference proteome</keyword>